<proteinExistence type="inferred from homology"/>
<dbReference type="GeneID" id="101855056"/>
<reference evidence="3" key="1">
    <citation type="submission" date="2025-08" db="UniProtKB">
        <authorList>
            <consortium name="RefSeq"/>
        </authorList>
    </citation>
    <scope>IDENTIFICATION</scope>
</reference>
<evidence type="ECO:0000313" key="2">
    <source>
        <dbReference type="Proteomes" id="UP000694888"/>
    </source>
</evidence>
<comment type="similarity">
    <text evidence="1">Belongs to the MIF family.</text>
</comment>
<gene>
    <name evidence="3" type="primary">LOC101855056</name>
</gene>
<dbReference type="Proteomes" id="UP000694888">
    <property type="component" value="Unplaced"/>
</dbReference>
<dbReference type="InterPro" id="IPR001398">
    <property type="entry name" value="Macrophage_inhib_fac"/>
</dbReference>
<dbReference type="InterPro" id="IPR014347">
    <property type="entry name" value="Tautomerase/MIF_sf"/>
</dbReference>
<dbReference type="SUPFAM" id="SSF55331">
    <property type="entry name" value="Tautomerase/MIF"/>
    <property type="match status" value="1"/>
</dbReference>
<sequence>MPIVTVRSNLPSASPDFQGKFFEFLKDLLKTPRVIITLEFGKDMTNGGSTNPTILLSLAAVNRLHRDTMPRLHKAIAEFLSTTLNVSLESILIVFSKPACDEVSFAGKPLPEFLARDRDVEFWQD</sequence>
<keyword evidence="2" id="KW-1185">Reference proteome</keyword>
<protein>
    <submittedName>
        <fullName evidence="3">Uncharacterized protein LOC101855056</fullName>
    </submittedName>
</protein>
<dbReference type="Gene3D" id="3.30.429.10">
    <property type="entry name" value="Macrophage Migration Inhibitory Factor"/>
    <property type="match status" value="1"/>
</dbReference>
<dbReference type="RefSeq" id="XP_005109335.1">
    <property type="nucleotide sequence ID" value="XM_005109278.3"/>
</dbReference>
<evidence type="ECO:0000256" key="1">
    <source>
        <dbReference type="ARBA" id="ARBA00005851"/>
    </source>
</evidence>
<dbReference type="Pfam" id="PF01187">
    <property type="entry name" value="MIF"/>
    <property type="match status" value="1"/>
</dbReference>
<evidence type="ECO:0000313" key="3">
    <source>
        <dbReference type="RefSeq" id="XP_005109335.1"/>
    </source>
</evidence>
<accession>A0ABM0K5P5</accession>
<organism evidence="2 3">
    <name type="scientific">Aplysia californica</name>
    <name type="common">California sea hare</name>
    <dbReference type="NCBI Taxonomy" id="6500"/>
    <lineage>
        <taxon>Eukaryota</taxon>
        <taxon>Metazoa</taxon>
        <taxon>Spiralia</taxon>
        <taxon>Lophotrochozoa</taxon>
        <taxon>Mollusca</taxon>
        <taxon>Gastropoda</taxon>
        <taxon>Heterobranchia</taxon>
        <taxon>Euthyneura</taxon>
        <taxon>Tectipleura</taxon>
        <taxon>Aplysiida</taxon>
        <taxon>Aplysioidea</taxon>
        <taxon>Aplysiidae</taxon>
        <taxon>Aplysia</taxon>
    </lineage>
</organism>
<name>A0ABM0K5P5_APLCA</name>